<sequence length="191" mass="22675">LFCMIYLSITLTCIWGNKPANSHKYKMLRNFLHLVTTVKIGSMRTTSSKCTEKYEYHMRTYLKSLLELYPGSEISPYQHMALHIGQQLHCFGPMHSWRCYTFEQFNHIFQTIETNNIYDELTFLQVCRHFWCEMEKTMFKRFCMMQNLCMSLNPTILPQELHKIVEEFDNTFGSRVLGTLFSDQLYGASNQ</sequence>
<gene>
    <name evidence="2" type="ORF">P691DRAFT_686860</name>
</gene>
<reference evidence="2" key="1">
    <citation type="submission" date="2020-11" db="EMBL/GenBank/DDBJ databases">
        <authorList>
            <consortium name="DOE Joint Genome Institute"/>
            <person name="Ahrendt S."/>
            <person name="Riley R."/>
            <person name="Andreopoulos W."/>
            <person name="Labutti K."/>
            <person name="Pangilinan J."/>
            <person name="Ruiz-Duenas F.J."/>
            <person name="Barrasa J.M."/>
            <person name="Sanchez-Garcia M."/>
            <person name="Camarero S."/>
            <person name="Miyauchi S."/>
            <person name="Serrano A."/>
            <person name="Linde D."/>
            <person name="Babiker R."/>
            <person name="Drula E."/>
            <person name="Ayuso-Fernandez I."/>
            <person name="Pacheco R."/>
            <person name="Padilla G."/>
            <person name="Ferreira P."/>
            <person name="Barriuso J."/>
            <person name="Kellner H."/>
            <person name="Castanera R."/>
            <person name="Alfaro M."/>
            <person name="Ramirez L."/>
            <person name="Pisabarro A.G."/>
            <person name="Kuo A."/>
            <person name="Tritt A."/>
            <person name="Lipzen A."/>
            <person name="He G."/>
            <person name="Yan M."/>
            <person name="Ng V."/>
            <person name="Cullen D."/>
            <person name="Martin F."/>
            <person name="Rosso M.-N."/>
            <person name="Henrissat B."/>
            <person name="Hibbett D."/>
            <person name="Martinez A.T."/>
            <person name="Grigoriev I.V."/>
        </authorList>
    </citation>
    <scope>NUCLEOTIDE SEQUENCE</scope>
    <source>
        <strain evidence="2">MF-IS2</strain>
    </source>
</reference>
<evidence type="ECO:0000313" key="2">
    <source>
        <dbReference type="EMBL" id="KAF9440671.1"/>
    </source>
</evidence>
<dbReference type="Proteomes" id="UP000807342">
    <property type="component" value="Unassembled WGS sequence"/>
</dbReference>
<keyword evidence="1" id="KW-0732">Signal</keyword>
<proteinExistence type="predicted"/>
<dbReference type="OrthoDB" id="3248986at2759"/>
<dbReference type="EMBL" id="MU152340">
    <property type="protein sequence ID" value="KAF9440671.1"/>
    <property type="molecule type" value="Genomic_DNA"/>
</dbReference>
<comment type="caution">
    <text evidence="2">The sequence shown here is derived from an EMBL/GenBank/DDBJ whole genome shotgun (WGS) entry which is preliminary data.</text>
</comment>
<name>A0A9P5X0G9_9AGAR</name>
<feature type="chain" id="PRO_5040112282" evidence="1">
    <location>
        <begin position="17"/>
        <end position="191"/>
    </location>
</feature>
<protein>
    <submittedName>
        <fullName evidence="2">Uncharacterized protein</fullName>
    </submittedName>
</protein>
<evidence type="ECO:0000256" key="1">
    <source>
        <dbReference type="SAM" id="SignalP"/>
    </source>
</evidence>
<feature type="signal peptide" evidence="1">
    <location>
        <begin position="1"/>
        <end position="16"/>
    </location>
</feature>
<dbReference type="AlphaFoldDB" id="A0A9P5X0G9"/>
<organism evidence="2 3">
    <name type="scientific">Macrolepiota fuliginosa MF-IS2</name>
    <dbReference type="NCBI Taxonomy" id="1400762"/>
    <lineage>
        <taxon>Eukaryota</taxon>
        <taxon>Fungi</taxon>
        <taxon>Dikarya</taxon>
        <taxon>Basidiomycota</taxon>
        <taxon>Agaricomycotina</taxon>
        <taxon>Agaricomycetes</taxon>
        <taxon>Agaricomycetidae</taxon>
        <taxon>Agaricales</taxon>
        <taxon>Agaricineae</taxon>
        <taxon>Agaricaceae</taxon>
        <taxon>Macrolepiota</taxon>
    </lineage>
</organism>
<evidence type="ECO:0000313" key="3">
    <source>
        <dbReference type="Proteomes" id="UP000807342"/>
    </source>
</evidence>
<feature type="non-terminal residue" evidence="2">
    <location>
        <position position="1"/>
    </location>
</feature>
<keyword evidence="3" id="KW-1185">Reference proteome</keyword>
<accession>A0A9P5X0G9</accession>